<name>A0A363ULD6_9GAMM</name>
<dbReference type="RefSeq" id="WP_109719995.1">
    <property type="nucleotide sequence ID" value="NZ_QEQK01000006.1"/>
</dbReference>
<reference evidence="3 4" key="1">
    <citation type="submission" date="2018-05" db="EMBL/GenBank/DDBJ databases">
        <title>Abyssibacter profundi OUC007T gen. nov., sp. nov, a marine bacterium isolated from seawater of the Mariana Trench.</title>
        <authorList>
            <person name="Zhou S."/>
        </authorList>
    </citation>
    <scope>NUCLEOTIDE SEQUENCE [LARGE SCALE GENOMIC DNA]</scope>
    <source>
        <strain evidence="3 4">OUC007</strain>
    </source>
</reference>
<proteinExistence type="predicted"/>
<comment type="caution">
    <text evidence="3">The sequence shown here is derived from an EMBL/GenBank/DDBJ whole genome shotgun (WGS) entry which is preliminary data.</text>
</comment>
<dbReference type="Proteomes" id="UP000251800">
    <property type="component" value="Unassembled WGS sequence"/>
</dbReference>
<sequence>MSGNDARAVGRLAFTAIGSYYGGQIGGLIGGYVGGLVFPHQLPDAFGPRLDDLNVQTSAVGVALPIVYGTYAIAGNVIWADEIQEVSQTEEVGKGGGTEQDVTTYTYFGSFAVGLCEGEIAGVTRIWANEELVYDVRPQQAGETTAAYNQRMAGSTSFGAHMTVYAGTETQTADPTIEAVEGAGEVPAYRGLAYLVFDSLPLADFYNRVPNLRVEVSRDADEDQAYEYSTDYIAEFDFTRPNPAIDANGAYVYRAQAQNIPGASNGPDRDSFGLALEDLRTMVRAAYGDDSLMTSNVIHGYGETPNEAYPAAPAGSFVTDYGEQVAVELNLNKHQASGAPLYSPGDNDDLFAALALGEPTYVAGLNEPSGLAGIYIKVLEDSVFQTDPPAGWEGWAHQSRIGEPDLYIYRSIDSFIRVERVISEPPNPCFNQPLLEGEQYCVIDGDLHSNAPWIEDTSRNYKSISIYEDDGVGSDLAAITRFPFNPALPEDHPLYDDEAYWTAEYQALVDADLIADGRTYSATGLGGPNTYPRRKSYGYYRAPYGPTLEANPVTLSSIVSDLCGRAALTDIDVSDLASTYVTGYAIGAVMAARDALQPLRQFAQFDGAEIDGQLVFAKRGGAAVATLTGDDLGAHAAGGQRPAAITVERTQDVELPRKLRVKYASTNRDYEPGEQYASRLTTDAVQAVDVQLPIAMSDTQAAQIAEILLFEAWTARNRYQTAISTEYLALTPGDAITLPVEGTQERARVLAIDYAFPGVLAIEAVRDDDGAYVSYAVGNSGNFRGSTIAVSGPTEVILMDLPALRDSDNTAGYYAAMRGTLTGWRGATLMRSDDGGASFAAVASSSSAATMGAATTALADAQTTTWDRGNTLTVALDAGSLEGITEAAVLAGGNAAALEVTASDGETLGWEIIQFAEAAQNSDGTWTLSDLLRGRRGTEWATAQHKVGDRFVLLTGIVRVPMDSSGIGIERPHRAVTFGTSVGGAAVTAFTGLGTALEPYSVAHVAGNWSDGDLVITWIRRGRIGQELRSGADIPLSEESEAYEVDVMDGETVLRTLSASIQTATYTAAQIAADFGSPTPESVTVRIYQLSATVGRGFVSEATL</sequence>
<organism evidence="3 4">
    <name type="scientific">Abyssibacter profundi</name>
    <dbReference type="NCBI Taxonomy" id="2182787"/>
    <lineage>
        <taxon>Bacteria</taxon>
        <taxon>Pseudomonadati</taxon>
        <taxon>Pseudomonadota</taxon>
        <taxon>Gammaproteobacteria</taxon>
        <taxon>Chromatiales</taxon>
        <taxon>Oceanococcaceae</taxon>
        <taxon>Abyssibacter</taxon>
    </lineage>
</organism>
<dbReference type="Pfam" id="PF23666">
    <property type="entry name" value="Rcc01698_C"/>
    <property type="match status" value="1"/>
</dbReference>
<dbReference type="InterPro" id="IPR032876">
    <property type="entry name" value="J_dom"/>
</dbReference>
<evidence type="ECO:0000259" key="2">
    <source>
        <dbReference type="Pfam" id="PF23666"/>
    </source>
</evidence>
<dbReference type="AlphaFoldDB" id="A0A363ULD6"/>
<protein>
    <submittedName>
        <fullName evidence="3">Uncharacterized protein</fullName>
    </submittedName>
</protein>
<evidence type="ECO:0000259" key="1">
    <source>
        <dbReference type="Pfam" id="PF13550"/>
    </source>
</evidence>
<feature type="domain" description="Tip attachment protein J" evidence="1">
    <location>
        <begin position="590"/>
        <end position="753"/>
    </location>
</feature>
<evidence type="ECO:0000313" key="4">
    <source>
        <dbReference type="Proteomes" id="UP000251800"/>
    </source>
</evidence>
<dbReference type="OrthoDB" id="6021410at2"/>
<keyword evidence="4" id="KW-1185">Reference proteome</keyword>
<feature type="domain" description="Rcc01698-like C-terminal" evidence="2">
    <location>
        <begin position="849"/>
        <end position="952"/>
    </location>
</feature>
<dbReference type="InterPro" id="IPR056490">
    <property type="entry name" value="Rcc01698_C"/>
</dbReference>
<gene>
    <name evidence="3" type="ORF">DEH80_08095</name>
</gene>
<dbReference type="Pfam" id="PF13550">
    <property type="entry name" value="Phage-tail_3"/>
    <property type="match status" value="1"/>
</dbReference>
<accession>A0A363ULD6</accession>
<evidence type="ECO:0000313" key="3">
    <source>
        <dbReference type="EMBL" id="PWN56224.1"/>
    </source>
</evidence>
<dbReference type="EMBL" id="QEQK01000006">
    <property type="protein sequence ID" value="PWN56224.1"/>
    <property type="molecule type" value="Genomic_DNA"/>
</dbReference>